<dbReference type="RefSeq" id="WP_310428513.1">
    <property type="nucleotide sequence ID" value="NZ_JAVDYC010000001.1"/>
</dbReference>
<protein>
    <submittedName>
        <fullName evidence="2">Uncharacterized protein</fullName>
    </submittedName>
</protein>
<name>A0AAE4CXU5_9ACTN</name>
<evidence type="ECO:0000313" key="2">
    <source>
        <dbReference type="EMBL" id="MDR7327837.1"/>
    </source>
</evidence>
<feature type="compositionally biased region" description="Basic residues" evidence="1">
    <location>
        <begin position="74"/>
        <end position="89"/>
    </location>
</feature>
<feature type="region of interest" description="Disordered" evidence="1">
    <location>
        <begin position="65"/>
        <end position="89"/>
    </location>
</feature>
<dbReference type="Proteomes" id="UP001183629">
    <property type="component" value="Unassembled WGS sequence"/>
</dbReference>
<dbReference type="EMBL" id="JAVDYC010000001">
    <property type="protein sequence ID" value="MDR7327837.1"/>
    <property type="molecule type" value="Genomic_DNA"/>
</dbReference>
<evidence type="ECO:0000313" key="3">
    <source>
        <dbReference type="Proteomes" id="UP001183629"/>
    </source>
</evidence>
<reference evidence="2 3" key="1">
    <citation type="submission" date="2023-07" db="EMBL/GenBank/DDBJ databases">
        <title>Sequencing the genomes of 1000 actinobacteria strains.</title>
        <authorList>
            <person name="Klenk H.-P."/>
        </authorList>
    </citation>
    <scope>NUCLEOTIDE SEQUENCE [LARGE SCALE GENOMIC DNA]</scope>
    <source>
        <strain evidence="2 3">DSM 44711</strain>
    </source>
</reference>
<organism evidence="2 3">
    <name type="scientific">Catenuloplanes niger</name>
    <dbReference type="NCBI Taxonomy" id="587534"/>
    <lineage>
        <taxon>Bacteria</taxon>
        <taxon>Bacillati</taxon>
        <taxon>Actinomycetota</taxon>
        <taxon>Actinomycetes</taxon>
        <taxon>Micromonosporales</taxon>
        <taxon>Micromonosporaceae</taxon>
        <taxon>Catenuloplanes</taxon>
    </lineage>
</organism>
<accession>A0AAE4CXU5</accession>
<gene>
    <name evidence="2" type="ORF">J2S44_008087</name>
</gene>
<comment type="caution">
    <text evidence="2">The sequence shown here is derived from an EMBL/GenBank/DDBJ whole genome shotgun (WGS) entry which is preliminary data.</text>
</comment>
<evidence type="ECO:0000256" key="1">
    <source>
        <dbReference type="SAM" id="MobiDB-lite"/>
    </source>
</evidence>
<dbReference type="AlphaFoldDB" id="A0AAE4CXU5"/>
<proteinExistence type="predicted"/>
<keyword evidence="3" id="KW-1185">Reference proteome</keyword>
<sequence length="89" mass="10010">MSAGTLALAELDRHDRGRFRCGCAAGTAETHVPAMLRALMREGIWLPPREGFGKNHEEAEAIAETVESDSARRSYYRHQFAGRKKRPKQ</sequence>